<dbReference type="Proteomes" id="UP000295788">
    <property type="component" value="Unassembled WGS sequence"/>
</dbReference>
<sequence length="50" mass="5579">MDKGTIIEAYARGLLSKDECTKLLGIDPTILLKDDVPSRCVQQNHKSYSN</sequence>
<accession>A0A4R3KLC0</accession>
<organism evidence="1 2">
    <name type="scientific">Tepidibacillus fermentans</name>
    <dbReference type="NCBI Taxonomy" id="1281767"/>
    <lineage>
        <taxon>Bacteria</taxon>
        <taxon>Bacillati</taxon>
        <taxon>Bacillota</taxon>
        <taxon>Bacilli</taxon>
        <taxon>Bacillales</taxon>
        <taxon>Bacillaceae</taxon>
        <taxon>Tepidibacillus</taxon>
    </lineage>
</organism>
<protein>
    <submittedName>
        <fullName evidence="1">Uncharacterized protein</fullName>
    </submittedName>
</protein>
<dbReference type="RefSeq" id="WP_165894931.1">
    <property type="nucleotide sequence ID" value="NZ_SMAB01000002.1"/>
</dbReference>
<dbReference type="EMBL" id="SMAB01000002">
    <property type="protein sequence ID" value="TCS84146.1"/>
    <property type="molecule type" value="Genomic_DNA"/>
</dbReference>
<keyword evidence="2" id="KW-1185">Reference proteome</keyword>
<evidence type="ECO:0000313" key="1">
    <source>
        <dbReference type="EMBL" id="TCS84146.1"/>
    </source>
</evidence>
<proteinExistence type="predicted"/>
<evidence type="ECO:0000313" key="2">
    <source>
        <dbReference type="Proteomes" id="UP000295788"/>
    </source>
</evidence>
<dbReference type="AlphaFoldDB" id="A0A4R3KLC0"/>
<reference evidence="1 2" key="1">
    <citation type="submission" date="2019-03" db="EMBL/GenBank/DDBJ databases">
        <title>Genomic Encyclopedia of Type Strains, Phase IV (KMG-IV): sequencing the most valuable type-strain genomes for metagenomic binning, comparative biology and taxonomic classification.</title>
        <authorList>
            <person name="Goeker M."/>
        </authorList>
    </citation>
    <scope>NUCLEOTIDE SEQUENCE [LARGE SCALE GENOMIC DNA]</scope>
    <source>
        <strain evidence="1 2">DSM 23802</strain>
    </source>
</reference>
<name>A0A4R3KLC0_9BACI</name>
<gene>
    <name evidence="1" type="ORF">EDD72_102190</name>
</gene>
<comment type="caution">
    <text evidence="1">The sequence shown here is derived from an EMBL/GenBank/DDBJ whole genome shotgun (WGS) entry which is preliminary data.</text>
</comment>